<feature type="domain" description="DFDF" evidence="7">
    <location>
        <begin position="118"/>
        <end position="154"/>
    </location>
</feature>
<dbReference type="SMART" id="SM01199">
    <property type="entry name" value="FDF"/>
    <property type="match status" value="1"/>
</dbReference>
<dbReference type="GO" id="GO:0000932">
    <property type="term" value="C:P-body"/>
    <property type="evidence" value="ECO:0007669"/>
    <property type="project" value="UniProtKB-SubCell"/>
</dbReference>
<comment type="similarity">
    <text evidence="2">Belongs to the EDC3 family.</text>
</comment>
<evidence type="ECO:0000256" key="2">
    <source>
        <dbReference type="ARBA" id="ARBA00006610"/>
    </source>
</evidence>
<feature type="compositionally biased region" description="Polar residues" evidence="5">
    <location>
        <begin position="165"/>
        <end position="174"/>
    </location>
</feature>
<comment type="subcellular location">
    <subcellularLocation>
        <location evidence="1">Cytoplasm</location>
        <location evidence="1">P-body</location>
    </subcellularLocation>
</comment>
<name>A0A1E4TZC0_PACTA</name>
<feature type="region of interest" description="Disordered" evidence="5">
    <location>
        <begin position="195"/>
        <end position="225"/>
    </location>
</feature>
<dbReference type="PANTHER" id="PTHR13612">
    <property type="entry name" value="ENHANCER OF MRNA-DECAPPING PROTEIN 3"/>
    <property type="match status" value="1"/>
</dbReference>
<sequence length="536" mass="58973">MSAFVGYKVQLDLNDNVQLKGVISNVFEKTLNLDDVTMVGSDKVFKSFSVDGNQIKDLVVIDLPAKLKNGKKGVNKKKGANTPTASSANIRSPTNSPRLLNGQLKKSKIKKQQNQNNNFSSDEVDLDTDFDFQSNLAKFDKSSVFAELSLNDNTDPSSRLVGHNKINSTPSTPAVNYDNHEMVKRESNWEANWDSINANTNDTSNKHESLSNYQQRQQSIPSRLSTSTPLSGSLFAMTLESSKSPLPLCSPINLLEIERLSQDEYGYDSSLIVENASRGLSGLIIQLLGGTTGRMGNNIIIDGNNRGNVNSPPMILILVGNNRTGAKALATGRQLTNHGIRVIAFLINDSDSDDDELIKIVSKQLTLFEKFGGKPVFNLNQLKNILNKVDSPLELIVDGLQGFDTNLSDLMDNELAKAINLIEWCNKQHCNKLSIDIPTGLDAGSGQLTNLGKLDSTHQEEGVFIDAKFIVSMGLPLNSLLNLYGYGIIHTGDAIHYLIDIGLPKKILTKGSLRKFGRQWFTNEWCIKLEVSSKEE</sequence>
<dbReference type="EMBL" id="KV454012">
    <property type="protein sequence ID" value="ODV97090.1"/>
    <property type="molecule type" value="Genomic_DNA"/>
</dbReference>
<accession>A0A1E4TZC0</accession>
<keyword evidence="4" id="KW-0963">Cytoplasm</keyword>
<dbReference type="SUPFAM" id="SSF64153">
    <property type="entry name" value="YjeF N-terminal domain-like"/>
    <property type="match status" value="1"/>
</dbReference>
<dbReference type="Pfam" id="PF09532">
    <property type="entry name" value="FDF"/>
    <property type="match status" value="1"/>
</dbReference>
<dbReference type="STRING" id="669874.A0A1E4TZC0"/>
<proteinExistence type="inferred from homology"/>
<keyword evidence="9" id="KW-1185">Reference proteome</keyword>
<reference evidence="9" key="1">
    <citation type="submission" date="2016-05" db="EMBL/GenBank/DDBJ databases">
        <title>Comparative genomics of biotechnologically important yeasts.</title>
        <authorList>
            <consortium name="DOE Joint Genome Institute"/>
            <person name="Riley R."/>
            <person name="Haridas S."/>
            <person name="Wolfe K.H."/>
            <person name="Lopes M.R."/>
            <person name="Hittinger C.T."/>
            <person name="Goker M."/>
            <person name="Salamov A."/>
            <person name="Wisecaver J."/>
            <person name="Long T.M."/>
            <person name="Aerts A.L."/>
            <person name="Barry K."/>
            <person name="Choi C."/>
            <person name="Clum A."/>
            <person name="Coughlan A.Y."/>
            <person name="Deshpande S."/>
            <person name="Douglass A.P."/>
            <person name="Hanson S.J."/>
            <person name="Klenk H.-P."/>
            <person name="Labutti K."/>
            <person name="Lapidus A."/>
            <person name="Lindquist E."/>
            <person name="Lipzen A."/>
            <person name="Meier-Kolthoff J.P."/>
            <person name="Ohm R.A."/>
            <person name="Otillar R.P."/>
            <person name="Pangilinan J."/>
            <person name="Peng Y."/>
            <person name="Rokas A."/>
            <person name="Rosa C.A."/>
            <person name="Scheuner C."/>
            <person name="Sibirny A.A."/>
            <person name="Slot J.C."/>
            <person name="Stielow J.B."/>
            <person name="Sun H."/>
            <person name="Kurtzman C.P."/>
            <person name="Blackwell M."/>
            <person name="Grigoriev I.V."/>
            <person name="Jeffries T.W."/>
        </authorList>
    </citation>
    <scope>NUCLEOTIDE SEQUENCE [LARGE SCALE GENOMIC DNA]</scope>
    <source>
        <strain evidence="9">NRRL Y-2460</strain>
    </source>
</reference>
<dbReference type="GO" id="GO:0003729">
    <property type="term" value="F:mRNA binding"/>
    <property type="evidence" value="ECO:0007669"/>
    <property type="project" value="TreeGrafter"/>
</dbReference>
<dbReference type="PROSITE" id="PS51512">
    <property type="entry name" value="DFDF"/>
    <property type="match status" value="1"/>
</dbReference>
<protein>
    <recommendedName>
        <fullName evidence="3">Enhancer of mRNA-decapping protein 3</fullName>
    </recommendedName>
</protein>
<dbReference type="Proteomes" id="UP000094236">
    <property type="component" value="Unassembled WGS sequence"/>
</dbReference>
<evidence type="ECO:0000259" key="7">
    <source>
        <dbReference type="PROSITE" id="PS51512"/>
    </source>
</evidence>
<dbReference type="PANTHER" id="PTHR13612:SF0">
    <property type="entry name" value="ENHANCER OF MRNA-DECAPPING PROTEIN 3"/>
    <property type="match status" value="1"/>
</dbReference>
<evidence type="ECO:0000313" key="9">
    <source>
        <dbReference type="Proteomes" id="UP000094236"/>
    </source>
</evidence>
<feature type="region of interest" description="Disordered" evidence="5">
    <location>
        <begin position="152"/>
        <end position="176"/>
    </location>
</feature>
<dbReference type="GO" id="GO:0031087">
    <property type="term" value="P:deadenylation-independent decapping of nuclear-transcribed mRNA"/>
    <property type="evidence" value="ECO:0007669"/>
    <property type="project" value="TreeGrafter"/>
</dbReference>
<feature type="compositionally biased region" description="Polar residues" evidence="5">
    <location>
        <begin position="210"/>
        <end position="225"/>
    </location>
</feature>
<evidence type="ECO:0000259" key="6">
    <source>
        <dbReference type="PROSITE" id="PS51385"/>
    </source>
</evidence>
<dbReference type="OrthoDB" id="10030313at2759"/>
<evidence type="ECO:0000256" key="1">
    <source>
        <dbReference type="ARBA" id="ARBA00004201"/>
    </source>
</evidence>
<feature type="domain" description="YjeF N-terminal" evidence="6">
    <location>
        <begin position="254"/>
        <end position="509"/>
    </location>
</feature>
<organism evidence="8 9">
    <name type="scientific">Pachysolen tannophilus NRRL Y-2460</name>
    <dbReference type="NCBI Taxonomy" id="669874"/>
    <lineage>
        <taxon>Eukaryota</taxon>
        <taxon>Fungi</taxon>
        <taxon>Dikarya</taxon>
        <taxon>Ascomycota</taxon>
        <taxon>Saccharomycotina</taxon>
        <taxon>Pichiomycetes</taxon>
        <taxon>Pachysolenaceae</taxon>
        <taxon>Pachysolen</taxon>
    </lineage>
</organism>
<dbReference type="InterPro" id="IPR025762">
    <property type="entry name" value="DFDF"/>
</dbReference>
<gene>
    <name evidence="8" type="ORF">PACTADRAFT_39965</name>
</gene>
<dbReference type="InterPro" id="IPR036652">
    <property type="entry name" value="YjeF_N_dom_sf"/>
</dbReference>
<dbReference type="PROSITE" id="PS51385">
    <property type="entry name" value="YJEF_N"/>
    <property type="match status" value="1"/>
</dbReference>
<dbReference type="Gene3D" id="3.40.50.10260">
    <property type="entry name" value="YjeF N-terminal domain"/>
    <property type="match status" value="1"/>
</dbReference>
<feature type="region of interest" description="Disordered" evidence="5">
    <location>
        <begin position="71"/>
        <end position="98"/>
    </location>
</feature>
<evidence type="ECO:0000313" key="8">
    <source>
        <dbReference type="EMBL" id="ODV97090.1"/>
    </source>
</evidence>
<dbReference type="Pfam" id="PF03853">
    <property type="entry name" value="YjeF_N"/>
    <property type="match status" value="1"/>
</dbReference>
<dbReference type="InterPro" id="IPR004443">
    <property type="entry name" value="YjeF_N_dom"/>
</dbReference>
<dbReference type="AlphaFoldDB" id="A0A1E4TZC0"/>
<dbReference type="InterPro" id="IPR019050">
    <property type="entry name" value="FDF_dom"/>
</dbReference>
<dbReference type="GO" id="GO:0033962">
    <property type="term" value="P:P-body assembly"/>
    <property type="evidence" value="ECO:0007669"/>
    <property type="project" value="TreeGrafter"/>
</dbReference>
<evidence type="ECO:0000256" key="3">
    <source>
        <dbReference type="ARBA" id="ARBA00015797"/>
    </source>
</evidence>
<evidence type="ECO:0000256" key="5">
    <source>
        <dbReference type="SAM" id="MobiDB-lite"/>
    </source>
</evidence>
<feature type="compositionally biased region" description="Polar residues" evidence="5">
    <location>
        <begin position="82"/>
        <end position="98"/>
    </location>
</feature>
<evidence type="ECO:0000256" key="4">
    <source>
        <dbReference type="ARBA" id="ARBA00022490"/>
    </source>
</evidence>